<name>A0AAU2HBS9_9ACTN</name>
<sequence length="114" mass="12517">MDQIGPISEDRLTALLTSVFTPPVTRLERIADQLERTGTLTSEALSELRNIVTVMSDSPGSPDVHTARNLAYAAEVFNTRTLQTSAQSLAYAAERLPSVLKRLDQRIKALGNYT</sequence>
<dbReference type="AlphaFoldDB" id="A0AAU2HBS9"/>
<dbReference type="EMBL" id="CP108253">
    <property type="protein sequence ID" value="WTU45036.1"/>
    <property type="molecule type" value="Genomic_DNA"/>
</dbReference>
<proteinExistence type="predicted"/>
<protein>
    <submittedName>
        <fullName evidence="1">Uncharacterized protein</fullName>
    </submittedName>
</protein>
<reference evidence="1" key="1">
    <citation type="submission" date="2022-10" db="EMBL/GenBank/DDBJ databases">
        <title>The complete genomes of actinobacterial strains from the NBC collection.</title>
        <authorList>
            <person name="Joergensen T.S."/>
            <person name="Alvarez Arevalo M."/>
            <person name="Sterndorff E.B."/>
            <person name="Faurdal D."/>
            <person name="Vuksanovic O."/>
            <person name="Mourched A.-S."/>
            <person name="Charusanti P."/>
            <person name="Shaw S."/>
            <person name="Blin K."/>
            <person name="Weber T."/>
        </authorList>
    </citation>
    <scope>NUCLEOTIDE SEQUENCE</scope>
    <source>
        <strain evidence="1">NBC_00060</strain>
    </source>
</reference>
<gene>
    <name evidence="1" type="ORF">OHV25_38455</name>
</gene>
<accession>A0AAU2HBS9</accession>
<organism evidence="1">
    <name type="scientific">Streptomyces sp. NBC_00060</name>
    <dbReference type="NCBI Taxonomy" id="2975636"/>
    <lineage>
        <taxon>Bacteria</taxon>
        <taxon>Bacillati</taxon>
        <taxon>Actinomycetota</taxon>
        <taxon>Actinomycetes</taxon>
        <taxon>Kitasatosporales</taxon>
        <taxon>Streptomycetaceae</taxon>
        <taxon>Streptomyces</taxon>
    </lineage>
</organism>
<evidence type="ECO:0000313" key="1">
    <source>
        <dbReference type="EMBL" id="WTU45036.1"/>
    </source>
</evidence>